<dbReference type="HOGENOM" id="CLU_2808194_0_0_5"/>
<proteinExistence type="predicted"/>
<gene>
    <name evidence="1" type="ORF">OINT_2000374</name>
</gene>
<evidence type="ECO:0000313" key="2">
    <source>
        <dbReference type="Proteomes" id="UP000004386"/>
    </source>
</evidence>
<comment type="caution">
    <text evidence="1">The sequence shown here is derived from an EMBL/GenBank/DDBJ whole genome shotgun (WGS) entry which is preliminary data.</text>
</comment>
<reference evidence="1 2" key="1">
    <citation type="submission" date="2009-05" db="EMBL/GenBank/DDBJ databases">
        <authorList>
            <person name="Setubal J.C."/>
            <person name="Boyle S."/>
            <person name="Crasta O.R."/>
            <person name="Gillespie J.J."/>
            <person name="Kenyon R.W."/>
            <person name="Lu J."/>
            <person name="Mane S."/>
            <person name="Nagrani S."/>
            <person name="Shallom J.M."/>
            <person name="Shallom S."/>
            <person name="Shukla M."/>
            <person name="Snyder E.E."/>
            <person name="Sobral B.W."/>
            <person name="Wattam A.R."/>
            <person name="Will R."/>
            <person name="Williams K."/>
            <person name="Yoo H."/>
            <person name="Munk C."/>
            <person name="Tapia R."/>
            <person name="Green L."/>
            <person name="Rogers Y."/>
            <person name="Detter J.C."/>
            <person name="Bruce D."/>
            <person name="Brettin T.S."/>
            <person name="Tsolis R."/>
        </authorList>
    </citation>
    <scope>NUCLEOTIDE SEQUENCE [LARGE SCALE GENOMIC DNA]</scope>
    <source>
        <strain evidence="1 2">LMG 3301</strain>
    </source>
</reference>
<accession>C4WMS1</accession>
<dbReference type="EMBL" id="ACQA01000002">
    <property type="protein sequence ID" value="EEQ93233.1"/>
    <property type="molecule type" value="Genomic_DNA"/>
</dbReference>
<dbReference type="Proteomes" id="UP000004386">
    <property type="component" value="Unassembled WGS sequence"/>
</dbReference>
<name>C4WMS1_9HYPH</name>
<sequence>MRPLRGWRIDSIYKPRKSSGERRRTRVDRVNVASVSLGTAGILAGAARMPSISKTLTAITKTTTKTV</sequence>
<dbReference type="AlphaFoldDB" id="C4WMS1"/>
<evidence type="ECO:0000313" key="1">
    <source>
        <dbReference type="EMBL" id="EEQ93233.1"/>
    </source>
</evidence>
<organism evidence="1 2">
    <name type="scientific">Brucella intermedia LMG 3301</name>
    <dbReference type="NCBI Taxonomy" id="641118"/>
    <lineage>
        <taxon>Bacteria</taxon>
        <taxon>Pseudomonadati</taxon>
        <taxon>Pseudomonadota</taxon>
        <taxon>Alphaproteobacteria</taxon>
        <taxon>Hyphomicrobiales</taxon>
        <taxon>Brucellaceae</taxon>
        <taxon>Brucella/Ochrobactrum group</taxon>
        <taxon>Brucella</taxon>
    </lineage>
</organism>
<protein>
    <submittedName>
        <fullName evidence="1">Uncharacterized protein</fullName>
    </submittedName>
</protein>